<evidence type="ECO:0000259" key="2">
    <source>
        <dbReference type="Pfam" id="PF24764"/>
    </source>
</evidence>
<evidence type="ECO:0000313" key="3">
    <source>
        <dbReference type="EMBL" id="KAK6966462.1"/>
    </source>
</evidence>
<dbReference type="InterPro" id="IPR058913">
    <property type="entry name" value="Integrase_dom_put"/>
</dbReference>
<dbReference type="Pfam" id="PF24764">
    <property type="entry name" value="rva_4"/>
    <property type="match status" value="1"/>
</dbReference>
<name>A0AAV9YZK5_9AGAR</name>
<organism evidence="3 4">
    <name type="scientific">Favolaschia claudopus</name>
    <dbReference type="NCBI Taxonomy" id="2862362"/>
    <lineage>
        <taxon>Eukaryota</taxon>
        <taxon>Fungi</taxon>
        <taxon>Dikarya</taxon>
        <taxon>Basidiomycota</taxon>
        <taxon>Agaricomycotina</taxon>
        <taxon>Agaricomycetes</taxon>
        <taxon>Agaricomycetidae</taxon>
        <taxon>Agaricales</taxon>
        <taxon>Marasmiineae</taxon>
        <taxon>Mycenaceae</taxon>
        <taxon>Favolaschia</taxon>
    </lineage>
</organism>
<dbReference type="PANTHER" id="PTHR46791:SF5">
    <property type="entry name" value="CLR5 DOMAIN-CONTAINING PROTEIN-RELATED"/>
    <property type="match status" value="1"/>
</dbReference>
<dbReference type="EMBL" id="JAWWNJ010000272">
    <property type="protein sequence ID" value="KAK6966462.1"/>
    <property type="molecule type" value="Genomic_DNA"/>
</dbReference>
<reference evidence="3 4" key="1">
    <citation type="journal article" date="2024" name="J Genomics">
        <title>Draft genome sequencing and assembly of Favolaschia claudopus CIRM-BRFM 2984 isolated from oak limbs.</title>
        <authorList>
            <person name="Navarro D."/>
            <person name="Drula E."/>
            <person name="Chaduli D."/>
            <person name="Cazenave R."/>
            <person name="Ahrendt S."/>
            <person name="Wang J."/>
            <person name="Lipzen A."/>
            <person name="Daum C."/>
            <person name="Barry K."/>
            <person name="Grigoriev I.V."/>
            <person name="Favel A."/>
            <person name="Rosso M.N."/>
            <person name="Martin F."/>
        </authorList>
    </citation>
    <scope>NUCLEOTIDE SEQUENCE [LARGE SCALE GENOMIC DNA]</scope>
    <source>
        <strain evidence="3 4">CIRM-BRFM 2984</strain>
    </source>
</reference>
<evidence type="ECO:0000313" key="4">
    <source>
        <dbReference type="Proteomes" id="UP001362999"/>
    </source>
</evidence>
<comment type="caution">
    <text evidence="3">The sequence shown here is derived from an EMBL/GenBank/DDBJ whole genome shotgun (WGS) entry which is preliminary data.</text>
</comment>
<keyword evidence="4" id="KW-1185">Reference proteome</keyword>
<dbReference type="PANTHER" id="PTHR46791">
    <property type="entry name" value="EXPRESSED PROTEIN"/>
    <property type="match status" value="1"/>
</dbReference>
<feature type="region of interest" description="Disordered" evidence="1">
    <location>
        <begin position="173"/>
        <end position="197"/>
    </location>
</feature>
<dbReference type="AlphaFoldDB" id="A0AAV9YZK5"/>
<feature type="domain" description="Integrase core" evidence="2">
    <location>
        <begin position="1"/>
        <end position="149"/>
    </location>
</feature>
<gene>
    <name evidence="3" type="ORF">R3P38DRAFT_2590838</name>
</gene>
<sequence>LKISTNNRASTGLEVFKEAIAKYGTPSRVRGDRGGENVKVSLWMILHRAPNRTSFMWGSSTHNTRIERLWVEVGTQFARQWRAFFIRLGDLHRLDRTNPGHLWLLHILFLDSPNEDCRVFQEQWNSHPISGRQGNDMSPKDMRLTGQLTEGVYDDPLKGVHPETIERYYGVEGPESVRRAGQTGAGHAEDEDDSEWEDNTKDLRNAVEDDLAHNIRHPPVKVPRHRNPFRLPTTEDAFLAAFQDVRQRGITPAGYRVLQDQWDDGTYRRSQGAHCDHGRSKELIVTLPRDIWLPRAVLFVQGLDVMVRRLVAEEAYLGPREDVDDVRDNDSTANSEEYN</sequence>
<accession>A0AAV9YZK5</accession>
<evidence type="ECO:0000256" key="1">
    <source>
        <dbReference type="SAM" id="MobiDB-lite"/>
    </source>
</evidence>
<proteinExistence type="predicted"/>
<protein>
    <recommendedName>
        <fullName evidence="2">Integrase core domain-containing protein</fullName>
    </recommendedName>
</protein>
<dbReference type="Proteomes" id="UP001362999">
    <property type="component" value="Unassembled WGS sequence"/>
</dbReference>
<feature type="non-terminal residue" evidence="3">
    <location>
        <position position="1"/>
    </location>
</feature>